<name>A0A0S6VQY4_9BACT</name>
<accession>A0A0S6VQY4</accession>
<dbReference type="STRING" id="1499966.U14_00866"/>
<comment type="subcellular location">
    <subcellularLocation>
        <location evidence="8">Cytoplasm</location>
    </subcellularLocation>
</comment>
<feature type="binding site" evidence="8">
    <location>
        <position position="190"/>
    </location>
    <ligand>
        <name>Zn(2+)</name>
        <dbReference type="ChEBI" id="CHEBI:29105"/>
        <label>2</label>
    </ligand>
</feature>
<dbReference type="GO" id="GO:0042026">
    <property type="term" value="P:protein refolding"/>
    <property type="evidence" value="ECO:0007669"/>
    <property type="project" value="TreeGrafter"/>
</dbReference>
<dbReference type="InterPro" id="IPR036869">
    <property type="entry name" value="J_dom_sf"/>
</dbReference>
<dbReference type="PRINTS" id="PR00625">
    <property type="entry name" value="JDOMAIN"/>
</dbReference>
<reference evidence="12" key="1">
    <citation type="journal article" date="2015" name="PeerJ">
        <title>First genomic representation of candidate bacterial phylum KSB3 points to enhanced environmental sensing as a trigger of wastewater bulking.</title>
        <authorList>
            <person name="Sekiguchi Y."/>
            <person name="Ohashi A."/>
            <person name="Parks D.H."/>
            <person name="Yamauchi T."/>
            <person name="Tyson G.W."/>
            <person name="Hugenholtz P."/>
        </authorList>
    </citation>
    <scope>NUCLEOTIDE SEQUENCE [LARGE SCALE GENOMIC DNA]</scope>
</reference>
<feature type="binding site" evidence="8">
    <location>
        <position position="201"/>
    </location>
    <ligand>
        <name>Zn(2+)</name>
        <dbReference type="ChEBI" id="CHEBI:29105"/>
        <label>1</label>
    </ligand>
</feature>
<dbReference type="GO" id="GO:0006260">
    <property type="term" value="P:DNA replication"/>
    <property type="evidence" value="ECO:0007669"/>
    <property type="project" value="UniProtKB-KW"/>
</dbReference>
<dbReference type="InterPro" id="IPR036410">
    <property type="entry name" value="HSP_DnaJ_Cys-rich_dom_sf"/>
</dbReference>
<keyword evidence="4 8" id="KW-0862">Zinc</keyword>
<evidence type="ECO:0000256" key="3">
    <source>
        <dbReference type="ARBA" id="ARBA00022771"/>
    </source>
</evidence>
<dbReference type="EMBL" id="DF820455">
    <property type="protein sequence ID" value="GAK49643.1"/>
    <property type="molecule type" value="Genomic_DNA"/>
</dbReference>
<evidence type="ECO:0000259" key="11">
    <source>
        <dbReference type="PROSITE" id="PS51188"/>
    </source>
</evidence>
<dbReference type="Pfam" id="PF00684">
    <property type="entry name" value="DnaJ_CXXCXGXG"/>
    <property type="match status" value="1"/>
</dbReference>
<dbReference type="PANTHER" id="PTHR43096">
    <property type="entry name" value="DNAJ HOMOLOG 1, MITOCHONDRIAL-RELATED"/>
    <property type="match status" value="1"/>
</dbReference>
<organism evidence="12">
    <name type="scientific">Candidatus Moduliflexus flocculans</name>
    <dbReference type="NCBI Taxonomy" id="1499966"/>
    <lineage>
        <taxon>Bacteria</taxon>
        <taxon>Candidatus Moduliflexota</taxon>
        <taxon>Candidatus Moduliflexia</taxon>
        <taxon>Candidatus Moduliflexales</taxon>
        <taxon>Candidatus Moduliflexaceae</taxon>
    </lineage>
</organism>
<dbReference type="SMART" id="SM00271">
    <property type="entry name" value="DnaJ"/>
    <property type="match status" value="1"/>
</dbReference>
<dbReference type="HAMAP" id="MF_01152">
    <property type="entry name" value="DnaJ"/>
    <property type="match status" value="1"/>
</dbReference>
<keyword evidence="3 8" id="KW-0863">Zinc-finger</keyword>
<dbReference type="Proteomes" id="UP000030700">
    <property type="component" value="Unassembled WGS sequence"/>
</dbReference>
<evidence type="ECO:0000256" key="2">
    <source>
        <dbReference type="ARBA" id="ARBA00022737"/>
    </source>
</evidence>
<evidence type="ECO:0000259" key="10">
    <source>
        <dbReference type="PROSITE" id="PS50076"/>
    </source>
</evidence>
<feature type="binding site" evidence="8">
    <location>
        <position position="187"/>
    </location>
    <ligand>
        <name>Zn(2+)</name>
        <dbReference type="ChEBI" id="CHEBI:29105"/>
        <label>2</label>
    </ligand>
</feature>
<dbReference type="CDD" id="cd10747">
    <property type="entry name" value="DnaJ_C"/>
    <property type="match status" value="1"/>
</dbReference>
<dbReference type="PROSITE" id="PS51188">
    <property type="entry name" value="ZF_CR"/>
    <property type="match status" value="1"/>
</dbReference>
<keyword evidence="8" id="KW-0235">DNA replication</keyword>
<feature type="domain" description="J" evidence="10">
    <location>
        <begin position="6"/>
        <end position="71"/>
    </location>
</feature>
<dbReference type="SUPFAM" id="SSF57938">
    <property type="entry name" value="DnaJ/Hsp40 cysteine-rich domain"/>
    <property type="match status" value="1"/>
</dbReference>
<dbReference type="HOGENOM" id="CLU_017633_0_7_0"/>
<dbReference type="Pfam" id="PF01556">
    <property type="entry name" value="DnaJ_C"/>
    <property type="match status" value="1"/>
</dbReference>
<comment type="domain">
    <text evidence="8">The J domain is necessary and sufficient to stimulate DnaK ATPase activity. Zinc center 1 plays an important role in the autonomous, DnaK-independent chaperone activity of DnaJ. Zinc center 2 is essential for interaction with DnaK and for DnaJ activity.</text>
</comment>
<dbReference type="FunFam" id="2.10.230.10:FF:000002">
    <property type="entry name" value="Molecular chaperone DnaJ"/>
    <property type="match status" value="1"/>
</dbReference>
<evidence type="ECO:0000256" key="9">
    <source>
        <dbReference type="PROSITE-ProRule" id="PRU00546"/>
    </source>
</evidence>
<keyword evidence="2 8" id="KW-0677">Repeat</keyword>
<comment type="cofactor">
    <cofactor evidence="8">
        <name>Zn(2+)</name>
        <dbReference type="ChEBI" id="CHEBI:29105"/>
    </cofactor>
    <text evidence="8">Binds 2 Zn(2+) ions per monomer.</text>
</comment>
<dbReference type="GO" id="GO:0005524">
    <property type="term" value="F:ATP binding"/>
    <property type="evidence" value="ECO:0007669"/>
    <property type="project" value="InterPro"/>
</dbReference>
<dbReference type="InterPro" id="IPR001305">
    <property type="entry name" value="HSP_DnaJ_Cys-rich_dom"/>
</dbReference>
<evidence type="ECO:0000256" key="7">
    <source>
        <dbReference type="ARBA" id="ARBA00067609"/>
    </source>
</evidence>
<feature type="binding site" evidence="8">
    <location>
        <position position="151"/>
    </location>
    <ligand>
        <name>Zn(2+)</name>
        <dbReference type="ChEBI" id="CHEBI:29105"/>
        <label>1</label>
    </ligand>
</feature>
<dbReference type="GO" id="GO:0009408">
    <property type="term" value="P:response to heat"/>
    <property type="evidence" value="ECO:0007669"/>
    <property type="project" value="InterPro"/>
</dbReference>
<dbReference type="GO" id="GO:0031072">
    <property type="term" value="F:heat shock protein binding"/>
    <property type="evidence" value="ECO:0007669"/>
    <property type="project" value="InterPro"/>
</dbReference>
<dbReference type="Gene3D" id="2.60.260.20">
    <property type="entry name" value="Urease metallochaperone UreE, N-terminal domain"/>
    <property type="match status" value="2"/>
</dbReference>
<evidence type="ECO:0000256" key="1">
    <source>
        <dbReference type="ARBA" id="ARBA00022723"/>
    </source>
</evidence>
<dbReference type="PANTHER" id="PTHR43096:SF52">
    <property type="entry name" value="DNAJ HOMOLOG 1, MITOCHONDRIAL-RELATED"/>
    <property type="match status" value="1"/>
</dbReference>
<dbReference type="CDD" id="cd10719">
    <property type="entry name" value="DnaJ_zf"/>
    <property type="match status" value="1"/>
</dbReference>
<evidence type="ECO:0000313" key="13">
    <source>
        <dbReference type="Proteomes" id="UP000030700"/>
    </source>
</evidence>
<feature type="domain" description="CR-type" evidence="11">
    <location>
        <begin position="135"/>
        <end position="213"/>
    </location>
</feature>
<comment type="subunit">
    <text evidence="8">Homodimer.</text>
</comment>
<feature type="binding site" evidence="8">
    <location>
        <position position="168"/>
    </location>
    <ligand>
        <name>Zn(2+)</name>
        <dbReference type="ChEBI" id="CHEBI:29105"/>
        <label>2</label>
    </ligand>
</feature>
<evidence type="ECO:0000256" key="8">
    <source>
        <dbReference type="HAMAP-Rule" id="MF_01152"/>
    </source>
</evidence>
<gene>
    <name evidence="8" type="primary">dnaJ</name>
    <name evidence="12" type="ORF">U14_00866</name>
</gene>
<dbReference type="Gene3D" id="2.10.230.10">
    <property type="entry name" value="Heat shock protein DnaJ, cysteine-rich domain"/>
    <property type="match status" value="1"/>
</dbReference>
<dbReference type="FunFam" id="2.60.260.20:FF:000005">
    <property type="entry name" value="Chaperone protein dnaJ 1, mitochondrial"/>
    <property type="match status" value="1"/>
</dbReference>
<dbReference type="SUPFAM" id="SSF46565">
    <property type="entry name" value="Chaperone J-domain"/>
    <property type="match status" value="1"/>
</dbReference>
<dbReference type="NCBIfam" id="NF008035">
    <property type="entry name" value="PRK10767.1"/>
    <property type="match status" value="1"/>
</dbReference>
<keyword evidence="8" id="KW-0963">Cytoplasm</keyword>
<dbReference type="NCBIfam" id="TIGR02349">
    <property type="entry name" value="DnaJ_bact"/>
    <property type="match status" value="1"/>
</dbReference>
<comment type="function">
    <text evidence="8">Participates actively in the response to hyperosmotic and heat shock by preventing the aggregation of stress-denatured proteins and by disaggregating proteins, also in an autonomous, DnaK-independent fashion. Unfolded proteins bind initially to DnaJ; upon interaction with the DnaJ-bound protein, DnaK hydrolyzes its bound ATP, resulting in the formation of a stable complex. GrpE releases ADP from DnaK; ATP binding to DnaK triggers the release of the substrate protein, thus completing the reaction cycle. Several rounds of ATP-dependent interactions between DnaJ, DnaK and GrpE are required for fully efficient folding. Also involved, together with DnaK and GrpE, in the DNA replication of plasmids through activation of initiation proteins.</text>
</comment>
<comment type="caution">
    <text evidence="8">Lacks conserved residue(s) required for the propagation of feature annotation.</text>
</comment>
<dbReference type="SUPFAM" id="SSF49493">
    <property type="entry name" value="HSP40/DnaJ peptide-binding domain"/>
    <property type="match status" value="2"/>
</dbReference>
<dbReference type="GO" id="GO:0005737">
    <property type="term" value="C:cytoplasm"/>
    <property type="evidence" value="ECO:0007669"/>
    <property type="project" value="UniProtKB-SubCell"/>
</dbReference>
<feature type="binding site" evidence="8">
    <location>
        <position position="165"/>
    </location>
    <ligand>
        <name>Zn(2+)</name>
        <dbReference type="ChEBI" id="CHEBI:29105"/>
        <label>2</label>
    </ligand>
</feature>
<dbReference type="PROSITE" id="PS50076">
    <property type="entry name" value="DNAJ_2"/>
    <property type="match status" value="1"/>
</dbReference>
<proteinExistence type="inferred from homology"/>
<keyword evidence="5 8" id="KW-0143">Chaperone</keyword>
<keyword evidence="1 8" id="KW-0479">Metal-binding</keyword>
<dbReference type="CDD" id="cd06257">
    <property type="entry name" value="DnaJ"/>
    <property type="match status" value="1"/>
</dbReference>
<dbReference type="Pfam" id="PF00226">
    <property type="entry name" value="DnaJ"/>
    <property type="match status" value="1"/>
</dbReference>
<dbReference type="GO" id="GO:0051082">
    <property type="term" value="F:unfolded protein binding"/>
    <property type="evidence" value="ECO:0007669"/>
    <property type="project" value="UniProtKB-UniRule"/>
</dbReference>
<dbReference type="AlphaFoldDB" id="A0A0S6VQY4"/>
<evidence type="ECO:0000256" key="4">
    <source>
        <dbReference type="ARBA" id="ARBA00022833"/>
    </source>
</evidence>
<feature type="binding site" evidence="8">
    <location>
        <position position="148"/>
    </location>
    <ligand>
        <name>Zn(2+)</name>
        <dbReference type="ChEBI" id="CHEBI:29105"/>
        <label>1</label>
    </ligand>
</feature>
<dbReference type="InterPro" id="IPR002939">
    <property type="entry name" value="DnaJ_C"/>
</dbReference>
<protein>
    <recommendedName>
        <fullName evidence="7 8">Chaperone protein DnaJ</fullName>
    </recommendedName>
</protein>
<feature type="binding site" evidence="8">
    <location>
        <position position="204"/>
    </location>
    <ligand>
        <name>Zn(2+)</name>
        <dbReference type="ChEBI" id="CHEBI:29105"/>
        <label>1</label>
    </ligand>
</feature>
<feature type="zinc finger region" description="CR-type" evidence="9">
    <location>
        <begin position="135"/>
        <end position="213"/>
    </location>
</feature>
<evidence type="ECO:0000256" key="6">
    <source>
        <dbReference type="ARBA" id="ARBA00061004"/>
    </source>
</evidence>
<comment type="similarity">
    <text evidence="6 8">Belongs to the DnaJ family.</text>
</comment>
<dbReference type="GO" id="GO:0008270">
    <property type="term" value="F:zinc ion binding"/>
    <property type="evidence" value="ECO:0007669"/>
    <property type="project" value="UniProtKB-UniRule"/>
</dbReference>
<evidence type="ECO:0000256" key="5">
    <source>
        <dbReference type="ARBA" id="ARBA00023186"/>
    </source>
</evidence>
<keyword evidence="13" id="KW-1185">Reference proteome</keyword>
<dbReference type="InterPro" id="IPR001623">
    <property type="entry name" value="DnaJ_domain"/>
</dbReference>
<dbReference type="InterPro" id="IPR012724">
    <property type="entry name" value="DnaJ"/>
</dbReference>
<sequence>MANFLNYYKILGIPEQADDTEIKSAYRKLALKYHPDRNAGDKFAEEKFKQVTEAYRVLSDEKKRAEYDLGRSPSHQESRAASARNKHANFDEVFDIFDNVSSSKTSSSHKKYRQQVRGADLTHELSISFEEAALGTTRVIEVTRMEQCLRCRGTGIEPRTYPMLCPACLGKGRIRQSHGFLGFTQVCQECNGSGRVYQKDCAECRGDSRLPQTRKISVRIPPNVHDGASLKVAGEGEHGVYGGGTGDLLIHVHVEPHEFFGRKDNDIWCEVPLTITQVVLGDTIEVPTLEGKVRIRVPAGTQPDRIFRLAQKGVPSQADGQRGDLFVKVKLQIPTEVTPRQRQLLEEFGRLSGERSLNPALRLMLSPAQTLTAWWRRLFPAKPTQDEE</sequence>
<dbReference type="InterPro" id="IPR008971">
    <property type="entry name" value="HSP40/DnaJ_pept-bd"/>
</dbReference>
<dbReference type="Gene3D" id="1.10.287.110">
    <property type="entry name" value="DnaJ domain"/>
    <property type="match status" value="1"/>
</dbReference>
<evidence type="ECO:0000313" key="12">
    <source>
        <dbReference type="EMBL" id="GAK49643.1"/>
    </source>
</evidence>
<keyword evidence="8" id="KW-0346">Stress response</keyword>